<sequence length="84" mass="8911">MLNAPSKFGPLSYTMNSNVATNKITVTLTPPARNAPSAIKVKLRHPLGNPIQSVTVKGTTYTNYSGDMITLSGLTGQTTIVANY</sequence>
<name>A0A916ZL08_9BACL</name>
<comment type="caution">
    <text evidence="1">The sequence shown here is derived from an EMBL/GenBank/DDBJ whole genome shotgun (WGS) entry which is preliminary data.</text>
</comment>
<gene>
    <name evidence="1" type="ORF">GCM10010911_70300</name>
</gene>
<reference evidence="1" key="1">
    <citation type="journal article" date="2014" name="Int. J. Syst. Evol. Microbiol.">
        <title>Complete genome sequence of Corynebacterium casei LMG S-19264T (=DSM 44701T), isolated from a smear-ripened cheese.</title>
        <authorList>
            <consortium name="US DOE Joint Genome Institute (JGI-PGF)"/>
            <person name="Walter F."/>
            <person name="Albersmeier A."/>
            <person name="Kalinowski J."/>
            <person name="Ruckert C."/>
        </authorList>
    </citation>
    <scope>NUCLEOTIDE SEQUENCE</scope>
    <source>
        <strain evidence="1">CGMCC 1.15178</strain>
    </source>
</reference>
<accession>A0A916ZL08</accession>
<evidence type="ECO:0000313" key="1">
    <source>
        <dbReference type="EMBL" id="GGE01379.1"/>
    </source>
</evidence>
<organism evidence="1 2">
    <name type="scientific">Paenibacillus nasutitermitis</name>
    <dbReference type="NCBI Taxonomy" id="1652958"/>
    <lineage>
        <taxon>Bacteria</taxon>
        <taxon>Bacillati</taxon>
        <taxon>Bacillota</taxon>
        <taxon>Bacilli</taxon>
        <taxon>Bacillales</taxon>
        <taxon>Paenibacillaceae</taxon>
        <taxon>Paenibacillus</taxon>
    </lineage>
</organism>
<evidence type="ECO:0000313" key="2">
    <source>
        <dbReference type="Proteomes" id="UP000612456"/>
    </source>
</evidence>
<proteinExistence type="predicted"/>
<keyword evidence="2" id="KW-1185">Reference proteome</keyword>
<dbReference type="AlphaFoldDB" id="A0A916ZL08"/>
<dbReference type="EMBL" id="BMHP01000016">
    <property type="protein sequence ID" value="GGE01379.1"/>
    <property type="molecule type" value="Genomic_DNA"/>
</dbReference>
<reference evidence="1" key="2">
    <citation type="submission" date="2020-09" db="EMBL/GenBank/DDBJ databases">
        <authorList>
            <person name="Sun Q."/>
            <person name="Zhou Y."/>
        </authorList>
    </citation>
    <scope>NUCLEOTIDE SEQUENCE</scope>
    <source>
        <strain evidence="1">CGMCC 1.15178</strain>
    </source>
</reference>
<protein>
    <submittedName>
        <fullName evidence="1">Uncharacterized protein</fullName>
    </submittedName>
</protein>
<dbReference type="Proteomes" id="UP000612456">
    <property type="component" value="Unassembled WGS sequence"/>
</dbReference>